<dbReference type="InterPro" id="IPR036291">
    <property type="entry name" value="NAD(P)-bd_dom_sf"/>
</dbReference>
<evidence type="ECO:0000256" key="4">
    <source>
        <dbReference type="RuleBase" id="RU003719"/>
    </source>
</evidence>
<dbReference type="GO" id="GO:0016616">
    <property type="term" value="F:oxidoreductase activity, acting on the CH-OH group of donors, NAD or NADP as acceptor"/>
    <property type="evidence" value="ECO:0007669"/>
    <property type="project" value="InterPro"/>
</dbReference>
<dbReference type="Pfam" id="PF00389">
    <property type="entry name" value="2-Hacid_dh"/>
    <property type="match status" value="1"/>
</dbReference>
<dbReference type="Proteomes" id="UP000014136">
    <property type="component" value="Unassembled WGS sequence"/>
</dbReference>
<keyword evidence="2 4" id="KW-0560">Oxidoreductase</keyword>
<evidence type="ECO:0000256" key="1">
    <source>
        <dbReference type="ARBA" id="ARBA00005854"/>
    </source>
</evidence>
<evidence type="ECO:0000259" key="6">
    <source>
        <dbReference type="Pfam" id="PF02826"/>
    </source>
</evidence>
<feature type="domain" description="D-isomer specific 2-hydroxyacid dehydrogenase catalytic" evidence="5">
    <location>
        <begin position="20"/>
        <end position="313"/>
    </location>
</feature>
<comment type="similarity">
    <text evidence="1 4">Belongs to the D-isomer specific 2-hydroxyacid dehydrogenase family.</text>
</comment>
<comment type="caution">
    <text evidence="7">The sequence shown here is derived from an EMBL/GenBank/DDBJ whole genome shotgun (WGS) entry which is preliminary data.</text>
</comment>
<dbReference type="eggNOG" id="COG1052">
    <property type="taxonomic scope" value="Bacteria"/>
</dbReference>
<keyword evidence="8" id="KW-1185">Reference proteome</keyword>
<dbReference type="SUPFAM" id="SSF51735">
    <property type="entry name" value="NAD(P)-binding Rossmann-fold domains"/>
    <property type="match status" value="1"/>
</dbReference>
<dbReference type="PROSITE" id="PS00065">
    <property type="entry name" value="D_2_HYDROXYACID_DH_1"/>
    <property type="match status" value="1"/>
</dbReference>
<dbReference type="AlphaFoldDB" id="S0NN77"/>
<dbReference type="SUPFAM" id="SSF52283">
    <property type="entry name" value="Formate/glycerate dehydrogenase catalytic domain-like"/>
    <property type="match status" value="1"/>
</dbReference>
<accession>S0NN77</accession>
<reference evidence="7 8" key="1">
    <citation type="submission" date="2013-03" db="EMBL/GenBank/DDBJ databases">
        <title>The Genome Sequence of Enterococcus saccharolyticus ATCC_43076 (Illumina only assembly).</title>
        <authorList>
            <consortium name="The Broad Institute Genomics Platform"/>
            <consortium name="The Broad Institute Genome Sequencing Center for Infectious Disease"/>
            <person name="Earl A."/>
            <person name="Russ C."/>
            <person name="Gilmore M."/>
            <person name="Surin D."/>
            <person name="Walker B."/>
            <person name="Young S."/>
            <person name="Zeng Q."/>
            <person name="Gargeya S."/>
            <person name="Fitzgerald M."/>
            <person name="Haas B."/>
            <person name="Abouelleil A."/>
            <person name="Allen A.W."/>
            <person name="Alvarado L."/>
            <person name="Arachchi H.M."/>
            <person name="Berlin A.M."/>
            <person name="Chapman S.B."/>
            <person name="Gainer-Dewar J."/>
            <person name="Goldberg J."/>
            <person name="Griggs A."/>
            <person name="Gujja S."/>
            <person name="Hansen M."/>
            <person name="Howarth C."/>
            <person name="Imamovic A."/>
            <person name="Ireland A."/>
            <person name="Larimer J."/>
            <person name="McCowan C."/>
            <person name="Murphy C."/>
            <person name="Pearson M."/>
            <person name="Poon T.W."/>
            <person name="Priest M."/>
            <person name="Roberts A."/>
            <person name="Saif S."/>
            <person name="Shea T."/>
            <person name="Sisk P."/>
            <person name="Sykes S."/>
            <person name="Wortman J."/>
            <person name="Nusbaum C."/>
            <person name="Birren B."/>
        </authorList>
    </citation>
    <scope>NUCLEOTIDE SEQUENCE [LARGE SCALE GENOMIC DNA]</scope>
    <source>
        <strain evidence="7 8">ATCC 43076</strain>
    </source>
</reference>
<dbReference type="PANTHER" id="PTHR43761">
    <property type="entry name" value="D-ISOMER SPECIFIC 2-HYDROXYACID DEHYDROGENASE FAMILY PROTEIN (AFU_ORTHOLOGUE AFUA_1G13630)"/>
    <property type="match status" value="1"/>
</dbReference>
<protein>
    <submittedName>
        <fullName evidence="7">Uncharacterized protein</fullName>
    </submittedName>
</protein>
<dbReference type="InterPro" id="IPR050418">
    <property type="entry name" value="D-iso_2-hydroxyacid_DH_PdxB"/>
</dbReference>
<dbReference type="GO" id="GO:0051287">
    <property type="term" value="F:NAD binding"/>
    <property type="evidence" value="ECO:0007669"/>
    <property type="project" value="InterPro"/>
</dbReference>
<evidence type="ECO:0000313" key="8">
    <source>
        <dbReference type="Proteomes" id="UP000014136"/>
    </source>
</evidence>
<evidence type="ECO:0000259" key="5">
    <source>
        <dbReference type="Pfam" id="PF00389"/>
    </source>
</evidence>
<sequence length="317" mass="35174">MRILISDYPDVLASRELSVEVQALKAVDASLEVEIYPYRNQQEFLEKVKDAAGLITAFLDLDAAFFQNDLQLQCISINATGFDKVDLDAAKQKNVTVVPLVNYCTEDVADHTLALLLALNRKLKAYGNQIENEHVWRYKSVGPMHRLSTQTLAIFGCGKIGCAVAKRAQNFGMEILGYDPYKTVAELATLGIKKVGLEEILQKADIISNHMATTSENKAVFNRPFFESLEKAPLFLNLGRGENVDEAALLLALDQGWIRGAGLDVLASEKPNLETEPLLRRENVIITPHASFYSEESLNSLQLQSVANLVEHLEVVK</sequence>
<dbReference type="Gene3D" id="3.40.50.720">
    <property type="entry name" value="NAD(P)-binding Rossmann-like Domain"/>
    <property type="match status" value="2"/>
</dbReference>
<dbReference type="InterPro" id="IPR029752">
    <property type="entry name" value="D-isomer_DH_CS1"/>
</dbReference>
<gene>
    <name evidence="7" type="ORF">OMQ_02398</name>
</gene>
<dbReference type="STRING" id="41997.RV16_GL000056"/>
<dbReference type="PATRIC" id="fig|1139996.3.peg.2353"/>
<dbReference type="InterPro" id="IPR006140">
    <property type="entry name" value="D-isomer_DH_NAD-bd"/>
</dbReference>
<keyword evidence="3" id="KW-0520">NAD</keyword>
<organism evidence="7 8">
    <name type="scientific">Enterococcus saccharolyticus subsp. saccharolyticus ATCC 43076</name>
    <dbReference type="NCBI Taxonomy" id="1139996"/>
    <lineage>
        <taxon>Bacteria</taxon>
        <taxon>Bacillati</taxon>
        <taxon>Bacillota</taxon>
        <taxon>Bacilli</taxon>
        <taxon>Lactobacillales</taxon>
        <taxon>Enterococcaceae</taxon>
        <taxon>Enterococcus</taxon>
    </lineage>
</organism>
<evidence type="ECO:0000256" key="2">
    <source>
        <dbReference type="ARBA" id="ARBA00023002"/>
    </source>
</evidence>
<dbReference type="HOGENOM" id="CLU_019796_1_3_9"/>
<dbReference type="PANTHER" id="PTHR43761:SF1">
    <property type="entry name" value="D-ISOMER SPECIFIC 2-HYDROXYACID DEHYDROGENASE CATALYTIC DOMAIN-CONTAINING PROTEIN-RELATED"/>
    <property type="match status" value="1"/>
</dbReference>
<name>S0NN77_9ENTE</name>
<dbReference type="OrthoDB" id="9805416at2"/>
<dbReference type="Pfam" id="PF02826">
    <property type="entry name" value="2-Hacid_dh_C"/>
    <property type="match status" value="1"/>
</dbReference>
<feature type="domain" description="D-isomer specific 2-hydroxyacid dehydrogenase NAD-binding" evidence="6">
    <location>
        <begin position="113"/>
        <end position="290"/>
    </location>
</feature>
<evidence type="ECO:0000313" key="7">
    <source>
        <dbReference type="EMBL" id="EOT25928.1"/>
    </source>
</evidence>
<evidence type="ECO:0000256" key="3">
    <source>
        <dbReference type="ARBA" id="ARBA00023027"/>
    </source>
</evidence>
<proteinExistence type="inferred from homology"/>
<dbReference type="EMBL" id="AHYT01000012">
    <property type="protein sequence ID" value="EOT25928.1"/>
    <property type="molecule type" value="Genomic_DNA"/>
</dbReference>
<dbReference type="InterPro" id="IPR006139">
    <property type="entry name" value="D-isomer_2_OHA_DH_cat_dom"/>
</dbReference>
<dbReference type="RefSeq" id="WP_016176151.1">
    <property type="nucleotide sequence ID" value="NZ_KE136391.1"/>
</dbReference>